<dbReference type="InterPro" id="IPR027417">
    <property type="entry name" value="P-loop_NTPase"/>
</dbReference>
<dbReference type="PANTHER" id="PTHR43581">
    <property type="entry name" value="ATP/GTP PHOSPHATASE"/>
    <property type="match status" value="1"/>
</dbReference>
<dbReference type="Pfam" id="PF13175">
    <property type="entry name" value="AAA_15"/>
    <property type="match status" value="1"/>
</dbReference>
<dbReference type="Gene3D" id="3.40.50.300">
    <property type="entry name" value="P-loop containing nucleotide triphosphate hydrolases"/>
    <property type="match status" value="2"/>
</dbReference>
<dbReference type="Proteomes" id="UP000018004">
    <property type="component" value="Unassembled WGS sequence"/>
</dbReference>
<accession>V6SKU9</accession>
<gene>
    <name evidence="2" type="ORF">FLJC2902T_22520</name>
</gene>
<dbReference type="RefSeq" id="WP_023579828.1">
    <property type="nucleotide sequence ID" value="NZ_AVGG01000016.1"/>
</dbReference>
<feature type="domain" description="Endonuclease GajA/Old nuclease/RecF-like AAA" evidence="1">
    <location>
        <begin position="1"/>
        <end position="372"/>
    </location>
</feature>
<dbReference type="STRING" id="1341181.FLJC2902T_22520"/>
<evidence type="ECO:0000313" key="3">
    <source>
        <dbReference type="Proteomes" id="UP000018004"/>
    </source>
</evidence>
<keyword evidence="3" id="KW-1185">Reference proteome</keyword>
<dbReference type="PATRIC" id="fig|1341181.4.peg.2216"/>
<dbReference type="EMBL" id="AVGG01000016">
    <property type="protein sequence ID" value="ESU27074.1"/>
    <property type="molecule type" value="Genomic_DNA"/>
</dbReference>
<organism evidence="2 3">
    <name type="scientific">Flavobacterium limnosediminis JC2902</name>
    <dbReference type="NCBI Taxonomy" id="1341181"/>
    <lineage>
        <taxon>Bacteria</taxon>
        <taxon>Pseudomonadati</taxon>
        <taxon>Bacteroidota</taxon>
        <taxon>Flavobacteriia</taxon>
        <taxon>Flavobacteriales</taxon>
        <taxon>Flavobacteriaceae</taxon>
        <taxon>Flavobacterium</taxon>
    </lineage>
</organism>
<protein>
    <recommendedName>
        <fullName evidence="1">Endonuclease GajA/Old nuclease/RecF-like AAA domain-containing protein</fullName>
    </recommendedName>
</protein>
<dbReference type="InterPro" id="IPR041685">
    <property type="entry name" value="AAA_GajA/Old/RecF-like"/>
</dbReference>
<dbReference type="eggNOG" id="COG3593">
    <property type="taxonomic scope" value="Bacteria"/>
</dbReference>
<name>V6SKU9_9FLAO</name>
<dbReference type="OrthoDB" id="9792800at2"/>
<dbReference type="CDD" id="cd00267">
    <property type="entry name" value="ABC_ATPase"/>
    <property type="match status" value="1"/>
</dbReference>
<dbReference type="PANTHER" id="PTHR43581:SF4">
    <property type="entry name" value="ATP_GTP PHOSPHATASE"/>
    <property type="match status" value="1"/>
</dbReference>
<evidence type="ECO:0000259" key="1">
    <source>
        <dbReference type="Pfam" id="PF13175"/>
    </source>
</evidence>
<comment type="caution">
    <text evidence="2">The sequence shown here is derived from an EMBL/GenBank/DDBJ whole genome shotgun (WGS) entry which is preliminary data.</text>
</comment>
<dbReference type="AlphaFoldDB" id="V6SKU9"/>
<evidence type="ECO:0000313" key="2">
    <source>
        <dbReference type="EMBL" id="ESU27074.1"/>
    </source>
</evidence>
<reference evidence="2 3" key="1">
    <citation type="submission" date="2013-08" db="EMBL/GenBank/DDBJ databases">
        <title>Flavobacterium limnosediminis JC2902 genome sequencing.</title>
        <authorList>
            <person name="Lee K."/>
            <person name="Yi H."/>
            <person name="Park S."/>
            <person name="Chun J."/>
        </authorList>
    </citation>
    <scope>NUCLEOTIDE SEQUENCE [LARGE SCALE GENOMIC DNA]</scope>
    <source>
        <strain evidence="2 3">JC2902</strain>
    </source>
</reference>
<sequence length="620" mass="71766">MIKKIHIQNFKSIINTSFELSDNLFTLAGQNEAGKSSILEALYSFEDDIVNRENLNFEEESNGNLKQSISITYKTSEFFFKELEKECRQYVNDELKTETTLFKVFDVEKLKKLQEFTLTKTIDFGWENQNEYKLEINEPAFQIIKSAINNLPNEKDDFVTAIIKILRPIIDINLLKEKVVYDIWRCCPSIIFFDDVADLLPDEIYVDELEKSDSGQKGIKAVKNFQEILKINFVEFSKKNPQLKKGKIETLNKELTASFQKDWKQKISGNKQVEINFELAFDQTGKEKVSFFVKSKDGQYLQPRRRSKGLIWFLSLWLELKASESENGIVFLFDEPGQNLHVKANNDMLEVFENLAKSGHQIIYSTHSPSLIKLDKLHNIGLVLNTENEGTIVEGLTTSKLDSTYKKDALQPISEAMGLEPLKDFSILSEKNVLLEGLSDFWYFESMAKILNKKKEYKFVPGIGIKSSKIYPLISFCIGYGLDWILLMDNGVNPRTTREELKENLFNNDEILTDEKIKLIDFKEVEDMFSTKDFLLVDDKFNIKSGKTSSEIIGNSRKIIYAKQFYQNVINKKITKSKLDEQTIQNFEKVFDFIDQSFSKNIQNFKVPQKNIVEVEGVKK</sequence>
<dbReference type="SUPFAM" id="SSF52540">
    <property type="entry name" value="P-loop containing nucleoside triphosphate hydrolases"/>
    <property type="match status" value="1"/>
</dbReference>
<proteinExistence type="predicted"/>
<dbReference type="InterPro" id="IPR051396">
    <property type="entry name" value="Bact_Antivir_Def_Nuclease"/>
</dbReference>